<dbReference type="VEuPathDB" id="FungiDB:ATCC64974_67980"/>
<organism evidence="6 7">
    <name type="scientific">Aspergillus niger</name>
    <dbReference type="NCBI Taxonomy" id="5061"/>
    <lineage>
        <taxon>Eukaryota</taxon>
        <taxon>Fungi</taxon>
        <taxon>Dikarya</taxon>
        <taxon>Ascomycota</taxon>
        <taxon>Pezizomycotina</taxon>
        <taxon>Eurotiomycetes</taxon>
        <taxon>Eurotiomycetidae</taxon>
        <taxon>Eurotiales</taxon>
        <taxon>Aspergillaceae</taxon>
        <taxon>Aspergillus</taxon>
        <taxon>Aspergillus subgen. Circumdati</taxon>
    </lineage>
</organism>
<evidence type="ECO:0000256" key="4">
    <source>
        <dbReference type="ARBA" id="ARBA00023136"/>
    </source>
</evidence>
<feature type="transmembrane region" description="Helical" evidence="5">
    <location>
        <begin position="16"/>
        <end position="36"/>
    </location>
</feature>
<feature type="transmembrane region" description="Helical" evidence="5">
    <location>
        <begin position="45"/>
        <end position="62"/>
    </location>
</feature>
<accession>A0A124BVM4</accession>
<reference evidence="7" key="1">
    <citation type="journal article" date="2016" name="Genome Announc.">
        <title>Draft genome sequence of Aspergillus niger strain An76.</title>
        <authorList>
            <person name="Gong W."/>
            <person name="Cheng Z."/>
            <person name="Zhang H."/>
            <person name="Liu L."/>
            <person name="Gao P."/>
            <person name="Wang L."/>
        </authorList>
    </citation>
    <scope>NUCLEOTIDE SEQUENCE [LARGE SCALE GENOMIC DNA]</scope>
    <source>
        <strain evidence="7">An76</strain>
    </source>
</reference>
<evidence type="ECO:0000256" key="2">
    <source>
        <dbReference type="ARBA" id="ARBA00022692"/>
    </source>
</evidence>
<dbReference type="OMA" id="RAKAHFD"/>
<dbReference type="EMBL" id="BCMY01000002">
    <property type="protein sequence ID" value="GAQ36561.1"/>
    <property type="molecule type" value="Genomic_DNA"/>
</dbReference>
<dbReference type="GO" id="GO:0016020">
    <property type="term" value="C:membrane"/>
    <property type="evidence" value="ECO:0007669"/>
    <property type="project" value="UniProtKB-SubCell"/>
</dbReference>
<dbReference type="AlphaFoldDB" id="A0A124BVM4"/>
<feature type="transmembrane region" description="Helical" evidence="5">
    <location>
        <begin position="82"/>
        <end position="105"/>
    </location>
</feature>
<dbReference type="Proteomes" id="UP000068243">
    <property type="component" value="Unassembled WGS sequence"/>
</dbReference>
<comment type="subcellular location">
    <subcellularLocation>
        <location evidence="1">Membrane</location>
        <topology evidence="1">Multi-pass membrane protein</topology>
    </subcellularLocation>
</comment>
<dbReference type="PANTHER" id="PTHR31465">
    <property type="entry name" value="PROTEIN RTA1-RELATED"/>
    <property type="match status" value="1"/>
</dbReference>
<dbReference type="OrthoDB" id="3358017at2759"/>
<feature type="transmembrane region" description="Helical" evidence="5">
    <location>
        <begin position="206"/>
        <end position="226"/>
    </location>
</feature>
<proteinExistence type="predicted"/>
<feature type="transmembrane region" description="Helical" evidence="5">
    <location>
        <begin position="117"/>
        <end position="141"/>
    </location>
</feature>
<dbReference type="PANTHER" id="PTHR31465:SF1">
    <property type="entry name" value="PROTEIN RTA1-RELATED"/>
    <property type="match status" value="1"/>
</dbReference>
<evidence type="ECO:0000313" key="7">
    <source>
        <dbReference type="Proteomes" id="UP000068243"/>
    </source>
</evidence>
<evidence type="ECO:0000313" key="6">
    <source>
        <dbReference type="EMBL" id="GAQ36561.1"/>
    </source>
</evidence>
<keyword evidence="4 5" id="KW-0472">Membrane</keyword>
<dbReference type="InterPro" id="IPR007568">
    <property type="entry name" value="RTA1"/>
</dbReference>
<keyword evidence="3 5" id="KW-1133">Transmembrane helix</keyword>
<dbReference type="VEuPathDB" id="FungiDB:M747DRAFT_351717"/>
<protein>
    <submittedName>
        <fullName evidence="6">RTM1-like protein</fullName>
    </submittedName>
</protein>
<dbReference type="VEuPathDB" id="FungiDB:An02g07970"/>
<evidence type="ECO:0000256" key="5">
    <source>
        <dbReference type="SAM" id="Phobius"/>
    </source>
</evidence>
<feature type="transmembrane region" description="Helical" evidence="5">
    <location>
        <begin position="241"/>
        <end position="261"/>
    </location>
</feature>
<feature type="transmembrane region" description="Helical" evidence="5">
    <location>
        <begin position="153"/>
        <end position="178"/>
    </location>
</feature>
<evidence type="ECO:0000256" key="3">
    <source>
        <dbReference type="ARBA" id="ARBA00022989"/>
    </source>
</evidence>
<evidence type="ECO:0000256" key="1">
    <source>
        <dbReference type="ARBA" id="ARBA00004141"/>
    </source>
</evidence>
<comment type="caution">
    <text evidence="6">The sequence shown here is derived from an EMBL/GenBank/DDBJ whole genome shotgun (WGS) entry which is preliminary data.</text>
</comment>
<dbReference type="Pfam" id="PF04479">
    <property type="entry name" value="RTA1"/>
    <property type="match status" value="1"/>
</dbReference>
<name>A0A124BVM4_ASPNG</name>
<sequence>MLFPRSTFVLYGYDPSLAAAVIFAALFILTTGFHFYQRLRSHAKYFNPFIVGGVFQVIGYIARAKAHFDQTSTTLYSVQTLLLLLAPTLYAASIYMVLGRIITFLDARHLSVIPVKWLTKIFVSGDILSFILQGAGGGIMANGSTSSMKIGQWVIVVGLCVQLLFFGAFLIASITFHCRINQNPTAKSDKTMSSAKRCLPKDWRGLLFACYFVSVLILIRSVYRLIEFAQGNSGYVISHEVFLYVLDASMMFLVMLTMNLFHPSIVLQDDVYHQRLDLEELSLRREGGNV</sequence>
<gene>
    <name evidence="6" type="ORF">ABL_01736</name>
</gene>
<dbReference type="VEuPathDB" id="FungiDB:ASPNIDRAFT2_1175053"/>
<keyword evidence="2 5" id="KW-0812">Transmembrane</keyword>